<geneLocation type="plasmid" evidence="1">
    <name>pFRL6</name>
</geneLocation>
<dbReference type="EMBL" id="KF602051">
    <property type="protein sequence ID" value="AHE40166.1"/>
    <property type="molecule type" value="Genomic_DNA"/>
</dbReference>
<dbReference type="RefSeq" id="WP_024127430.1">
    <property type="nucleotide sequence ID" value="NC_023286.1"/>
</dbReference>
<dbReference type="AlphaFoldDB" id="V9Z9Q7"/>
<protein>
    <submittedName>
        <fullName evidence="1">Uncharacterized protein</fullName>
    </submittedName>
</protein>
<evidence type="ECO:0000313" key="1">
    <source>
        <dbReference type="EMBL" id="AHE40166.1"/>
    </source>
</evidence>
<proteinExistence type="predicted"/>
<reference evidence="1" key="1">
    <citation type="submission" date="2013-09" db="EMBL/GenBank/DDBJ databases">
        <title>Complete nucleotide sequence of Streptomyces linear plasmid pFRL6.</title>
        <authorList>
            <person name="Chen Z."/>
            <person name="Fang P."/>
            <person name="Qin Z."/>
        </authorList>
    </citation>
    <scope>NUCLEOTIDE SEQUENCE</scope>
    <source>
        <plasmid evidence="1">pFRL6</plasmid>
    </source>
</reference>
<sequence>MPRIALYGRPGAGKSTFATALCDEGRRAGVQVQRLKLAAPLYEVQALVYALAGRPLLESGAQDGLLLNALGEAMRRINPEALTGPFAARVQQAEARFPNAVLICDDMRAPDVDALAGLGFRLVEVTAPEELRVRRKQQRADLAAGDDHHCTEAAISLEPWQRVHNAGSLAALREQAARMVREVLR</sequence>
<organism evidence="1">
    <name type="scientific">Streptomyces sp. F12</name>
    <dbReference type="NCBI Taxonomy" id="1436084"/>
    <lineage>
        <taxon>Bacteria</taxon>
        <taxon>Bacillati</taxon>
        <taxon>Actinomycetota</taxon>
        <taxon>Actinomycetes</taxon>
        <taxon>Kitasatosporales</taxon>
        <taxon>Streptomycetaceae</taxon>
        <taxon>Streptomyces</taxon>
    </lineage>
</organism>
<keyword evidence="1" id="KW-0614">Plasmid</keyword>
<accession>V9Z9Q7</accession>
<name>V9Z9Q7_9ACTN</name>
<dbReference type="InterPro" id="IPR027417">
    <property type="entry name" value="P-loop_NTPase"/>
</dbReference>
<gene>
    <name evidence="1" type="ORF">pFRL6_79</name>
</gene>
<dbReference type="SUPFAM" id="SSF52540">
    <property type="entry name" value="P-loop containing nucleoside triphosphate hydrolases"/>
    <property type="match status" value="1"/>
</dbReference>
<dbReference type="Gene3D" id="3.40.50.300">
    <property type="entry name" value="P-loop containing nucleotide triphosphate hydrolases"/>
    <property type="match status" value="1"/>
</dbReference>